<dbReference type="SUPFAM" id="SSF82153">
    <property type="entry name" value="FAS1 domain"/>
    <property type="match status" value="1"/>
</dbReference>
<name>A0A9N8DPT5_9STRA</name>
<dbReference type="FunFam" id="2.30.180.10:FF:000032">
    <property type="entry name" value="Fasciclin domain-containing protein, putative"/>
    <property type="match status" value="1"/>
</dbReference>
<feature type="signal peptide" evidence="1">
    <location>
        <begin position="1"/>
        <end position="20"/>
    </location>
</feature>
<evidence type="ECO:0000313" key="4">
    <source>
        <dbReference type="Proteomes" id="UP001153069"/>
    </source>
</evidence>
<dbReference type="Gene3D" id="2.30.180.10">
    <property type="entry name" value="FAS1 domain"/>
    <property type="match status" value="1"/>
</dbReference>
<gene>
    <name evidence="3" type="ORF">SEMRO_199_G084510.1</name>
</gene>
<dbReference type="InterPro" id="IPR000782">
    <property type="entry name" value="FAS1_domain"/>
</dbReference>
<feature type="chain" id="PRO_5040109815" evidence="1">
    <location>
        <begin position="21"/>
        <end position="207"/>
    </location>
</feature>
<dbReference type="Proteomes" id="UP001153069">
    <property type="component" value="Unassembled WGS sequence"/>
</dbReference>
<dbReference type="Pfam" id="PF02469">
    <property type="entry name" value="Fasciclin"/>
    <property type="match status" value="1"/>
</dbReference>
<sequence length="207" mass="22068">MDKLLRLIVAIVVSLELARGSSLRISGENEQFDLANGDGSKEAVQKAPSRDLGVWRWFYGPPSQPDIVETAIDAGLSTLVNLVGIAGLVDLLKGDGPFTVMAPTNQAFEALPAATVDLLKANMTALVNVLSYHVLPFQELRTFGNPWRSGGPFPTALANGNVTTSRKRSGRTGPLVKKVNGATVLESDVVAENGIVHVIDRVLIPTE</sequence>
<dbReference type="EMBL" id="CAICTM010000198">
    <property type="protein sequence ID" value="CAB9504515.1"/>
    <property type="molecule type" value="Genomic_DNA"/>
</dbReference>
<comment type="caution">
    <text evidence="3">The sequence shown here is derived from an EMBL/GenBank/DDBJ whole genome shotgun (WGS) entry which is preliminary data.</text>
</comment>
<organism evidence="3 4">
    <name type="scientific">Seminavis robusta</name>
    <dbReference type="NCBI Taxonomy" id="568900"/>
    <lineage>
        <taxon>Eukaryota</taxon>
        <taxon>Sar</taxon>
        <taxon>Stramenopiles</taxon>
        <taxon>Ochrophyta</taxon>
        <taxon>Bacillariophyta</taxon>
        <taxon>Bacillariophyceae</taxon>
        <taxon>Bacillariophycidae</taxon>
        <taxon>Naviculales</taxon>
        <taxon>Naviculaceae</taxon>
        <taxon>Seminavis</taxon>
    </lineage>
</organism>
<feature type="domain" description="FAS1" evidence="2">
    <location>
        <begin position="63"/>
        <end position="203"/>
    </location>
</feature>
<dbReference type="PANTHER" id="PTHR10900:SF77">
    <property type="entry name" value="FI19380P1"/>
    <property type="match status" value="1"/>
</dbReference>
<dbReference type="OrthoDB" id="46794at2759"/>
<protein>
    <submittedName>
        <fullName evidence="3">Beta-induced protein ig-h3</fullName>
    </submittedName>
</protein>
<keyword evidence="4" id="KW-1185">Reference proteome</keyword>
<dbReference type="SMART" id="SM00554">
    <property type="entry name" value="FAS1"/>
    <property type="match status" value="1"/>
</dbReference>
<proteinExistence type="predicted"/>
<dbReference type="PROSITE" id="PS50213">
    <property type="entry name" value="FAS1"/>
    <property type="match status" value="1"/>
</dbReference>
<dbReference type="InterPro" id="IPR050904">
    <property type="entry name" value="Adhesion/Biosynth-related"/>
</dbReference>
<dbReference type="InterPro" id="IPR036378">
    <property type="entry name" value="FAS1_dom_sf"/>
</dbReference>
<evidence type="ECO:0000259" key="2">
    <source>
        <dbReference type="PROSITE" id="PS50213"/>
    </source>
</evidence>
<evidence type="ECO:0000256" key="1">
    <source>
        <dbReference type="SAM" id="SignalP"/>
    </source>
</evidence>
<keyword evidence="1" id="KW-0732">Signal</keyword>
<dbReference type="AlphaFoldDB" id="A0A9N8DPT5"/>
<dbReference type="GO" id="GO:0005615">
    <property type="term" value="C:extracellular space"/>
    <property type="evidence" value="ECO:0007669"/>
    <property type="project" value="TreeGrafter"/>
</dbReference>
<dbReference type="PANTHER" id="PTHR10900">
    <property type="entry name" value="PERIOSTIN-RELATED"/>
    <property type="match status" value="1"/>
</dbReference>
<reference evidence="3" key="1">
    <citation type="submission" date="2020-06" db="EMBL/GenBank/DDBJ databases">
        <authorList>
            <consortium name="Plant Systems Biology data submission"/>
        </authorList>
    </citation>
    <scope>NUCLEOTIDE SEQUENCE</scope>
    <source>
        <strain evidence="3">D6</strain>
    </source>
</reference>
<accession>A0A9N8DPT5</accession>
<evidence type="ECO:0000313" key="3">
    <source>
        <dbReference type="EMBL" id="CAB9504515.1"/>
    </source>
</evidence>